<dbReference type="EMBL" id="BAAAHQ010000039">
    <property type="protein sequence ID" value="GAA0945936.1"/>
    <property type="molecule type" value="Genomic_DNA"/>
</dbReference>
<proteinExistence type="predicted"/>
<gene>
    <name evidence="2" type="ORF">GCM10009560_61300</name>
</gene>
<comment type="caution">
    <text evidence="2">The sequence shown here is derived from an EMBL/GenBank/DDBJ whole genome shotgun (WGS) entry which is preliminary data.</text>
</comment>
<reference evidence="2 3" key="1">
    <citation type="journal article" date="2019" name="Int. J. Syst. Evol. Microbiol.">
        <title>The Global Catalogue of Microorganisms (GCM) 10K type strain sequencing project: providing services to taxonomists for standard genome sequencing and annotation.</title>
        <authorList>
            <consortium name="The Broad Institute Genomics Platform"/>
            <consortium name="The Broad Institute Genome Sequencing Center for Infectious Disease"/>
            <person name="Wu L."/>
            <person name="Ma J."/>
        </authorList>
    </citation>
    <scope>NUCLEOTIDE SEQUENCE [LARGE SCALE GENOMIC DNA]</scope>
    <source>
        <strain evidence="2 3">JCM 11136</strain>
    </source>
</reference>
<keyword evidence="1" id="KW-0472">Membrane</keyword>
<feature type="transmembrane region" description="Helical" evidence="1">
    <location>
        <begin position="93"/>
        <end position="115"/>
    </location>
</feature>
<evidence type="ECO:0000313" key="2">
    <source>
        <dbReference type="EMBL" id="GAA0945936.1"/>
    </source>
</evidence>
<name>A0ABN1QQA4_9ACTN</name>
<evidence type="ECO:0000256" key="1">
    <source>
        <dbReference type="SAM" id="Phobius"/>
    </source>
</evidence>
<keyword evidence="1" id="KW-0812">Transmembrane</keyword>
<protein>
    <submittedName>
        <fullName evidence="2">Uncharacterized protein</fullName>
    </submittedName>
</protein>
<dbReference type="RefSeq" id="WP_343953617.1">
    <property type="nucleotide sequence ID" value="NZ_BAAAHQ010000039.1"/>
</dbReference>
<keyword evidence="3" id="KW-1185">Reference proteome</keyword>
<accession>A0ABN1QQA4</accession>
<sequence>MNRSPHAALTAIPRLLLTALASALVTGVIVLGGAAPALAHDALRSSGSAQGAVAGARPEAASAVRPPFVIVRGQQAGPPSPQPSDRESATTGVAFPVWLIIVVGGLAGVGIGFLLSMRKKKP</sequence>
<organism evidence="2 3">
    <name type="scientific">Nonomuraea longicatena</name>
    <dbReference type="NCBI Taxonomy" id="83682"/>
    <lineage>
        <taxon>Bacteria</taxon>
        <taxon>Bacillati</taxon>
        <taxon>Actinomycetota</taxon>
        <taxon>Actinomycetes</taxon>
        <taxon>Streptosporangiales</taxon>
        <taxon>Streptosporangiaceae</taxon>
        <taxon>Nonomuraea</taxon>
    </lineage>
</organism>
<keyword evidence="1" id="KW-1133">Transmembrane helix</keyword>
<evidence type="ECO:0000313" key="3">
    <source>
        <dbReference type="Proteomes" id="UP001501578"/>
    </source>
</evidence>
<dbReference type="Proteomes" id="UP001501578">
    <property type="component" value="Unassembled WGS sequence"/>
</dbReference>